<dbReference type="PANTHER" id="PTHR23502">
    <property type="entry name" value="MAJOR FACILITATOR SUPERFAMILY"/>
    <property type="match status" value="1"/>
</dbReference>
<reference evidence="8" key="1">
    <citation type="journal article" date="2017" name="Genome Biol.">
        <title>Comparative genomics reveals high biological diversity and specific adaptations in the industrially and medically important fungal genus Aspergillus.</title>
        <authorList>
            <person name="de Vries R.P."/>
            <person name="Riley R."/>
            <person name="Wiebenga A."/>
            <person name="Aguilar-Osorio G."/>
            <person name="Amillis S."/>
            <person name="Uchima C.A."/>
            <person name="Anderluh G."/>
            <person name="Asadollahi M."/>
            <person name="Askin M."/>
            <person name="Barry K."/>
            <person name="Battaglia E."/>
            <person name="Bayram O."/>
            <person name="Benocci T."/>
            <person name="Braus-Stromeyer S.A."/>
            <person name="Caldana C."/>
            <person name="Canovas D."/>
            <person name="Cerqueira G.C."/>
            <person name="Chen F."/>
            <person name="Chen W."/>
            <person name="Choi C."/>
            <person name="Clum A."/>
            <person name="Dos Santos R.A."/>
            <person name="Damasio A.R."/>
            <person name="Diallinas G."/>
            <person name="Emri T."/>
            <person name="Fekete E."/>
            <person name="Flipphi M."/>
            <person name="Freyberg S."/>
            <person name="Gallo A."/>
            <person name="Gournas C."/>
            <person name="Habgood R."/>
            <person name="Hainaut M."/>
            <person name="Harispe M.L."/>
            <person name="Henrissat B."/>
            <person name="Hilden K.S."/>
            <person name="Hope R."/>
            <person name="Hossain A."/>
            <person name="Karabika E."/>
            <person name="Karaffa L."/>
            <person name="Karanyi Z."/>
            <person name="Krasevec N."/>
            <person name="Kuo A."/>
            <person name="Kusch H."/>
            <person name="LaButti K."/>
            <person name="Lagendijk E.L."/>
            <person name="Lapidus A."/>
            <person name="Levasseur A."/>
            <person name="Lindquist E."/>
            <person name="Lipzen A."/>
            <person name="Logrieco A.F."/>
            <person name="MacCabe A."/>
            <person name="Maekelae M.R."/>
            <person name="Malavazi I."/>
            <person name="Melin P."/>
            <person name="Meyer V."/>
            <person name="Mielnichuk N."/>
            <person name="Miskei M."/>
            <person name="Molnar A.P."/>
            <person name="Mule G."/>
            <person name="Ngan C.Y."/>
            <person name="Orejas M."/>
            <person name="Orosz E."/>
            <person name="Ouedraogo J.P."/>
            <person name="Overkamp K.M."/>
            <person name="Park H.-S."/>
            <person name="Perrone G."/>
            <person name="Piumi F."/>
            <person name="Punt P.J."/>
            <person name="Ram A.F."/>
            <person name="Ramon A."/>
            <person name="Rauscher S."/>
            <person name="Record E."/>
            <person name="Riano-Pachon D.M."/>
            <person name="Robert V."/>
            <person name="Roehrig J."/>
            <person name="Ruller R."/>
            <person name="Salamov A."/>
            <person name="Salih N.S."/>
            <person name="Samson R.A."/>
            <person name="Sandor E."/>
            <person name="Sanguinetti M."/>
            <person name="Schuetze T."/>
            <person name="Sepcic K."/>
            <person name="Shelest E."/>
            <person name="Sherlock G."/>
            <person name="Sophianopoulou V."/>
            <person name="Squina F.M."/>
            <person name="Sun H."/>
            <person name="Susca A."/>
            <person name="Todd R.B."/>
            <person name="Tsang A."/>
            <person name="Unkles S.E."/>
            <person name="van de Wiele N."/>
            <person name="van Rossen-Uffink D."/>
            <person name="Oliveira J.V."/>
            <person name="Vesth T.C."/>
            <person name="Visser J."/>
            <person name="Yu J.-H."/>
            <person name="Zhou M."/>
            <person name="Andersen M.R."/>
            <person name="Archer D.B."/>
            <person name="Baker S.E."/>
            <person name="Benoit I."/>
            <person name="Brakhage A.A."/>
            <person name="Braus G.H."/>
            <person name="Fischer R."/>
            <person name="Frisvad J.C."/>
            <person name="Goldman G.H."/>
            <person name="Houbraken J."/>
            <person name="Oakley B."/>
            <person name="Pocsi I."/>
            <person name="Scazzocchio C."/>
            <person name="Seiboth B."/>
            <person name="vanKuyk P.A."/>
            <person name="Wortman J."/>
            <person name="Dyer P.S."/>
            <person name="Grigoriev I.V."/>
        </authorList>
    </citation>
    <scope>NUCLEOTIDE SEQUENCE [LARGE SCALE GENOMIC DNA]</scope>
    <source>
        <strain evidence="8">CBS 593.65</strain>
    </source>
</reference>
<name>A0A1L9T5G7_9EURO</name>
<feature type="transmembrane region" description="Helical" evidence="5">
    <location>
        <begin position="90"/>
        <end position="107"/>
    </location>
</feature>
<evidence type="ECO:0000256" key="2">
    <source>
        <dbReference type="ARBA" id="ARBA00022692"/>
    </source>
</evidence>
<dbReference type="OrthoDB" id="6770063at2759"/>
<keyword evidence="4 5" id="KW-0472">Membrane</keyword>
<dbReference type="PANTHER" id="PTHR23502:SF60">
    <property type="entry name" value="MAJOR FACILITATOR SUPERFAMILY (MFS) PROFILE DOMAIN-CONTAINING PROTEIN-RELATED"/>
    <property type="match status" value="1"/>
</dbReference>
<dbReference type="GeneID" id="63763987"/>
<dbReference type="STRING" id="1036612.A0A1L9T5G7"/>
<keyword evidence="2 5" id="KW-0812">Transmembrane</keyword>
<dbReference type="SUPFAM" id="SSF103473">
    <property type="entry name" value="MFS general substrate transporter"/>
    <property type="match status" value="1"/>
</dbReference>
<feature type="domain" description="Major facilitator superfamily (MFS) profile" evidence="6">
    <location>
        <begin position="53"/>
        <end position="485"/>
    </location>
</feature>
<feature type="transmembrane region" description="Helical" evidence="5">
    <location>
        <begin position="458"/>
        <end position="481"/>
    </location>
</feature>
<dbReference type="InterPro" id="IPR036259">
    <property type="entry name" value="MFS_trans_sf"/>
</dbReference>
<feature type="transmembrane region" description="Helical" evidence="5">
    <location>
        <begin position="178"/>
        <end position="201"/>
    </location>
</feature>
<keyword evidence="8" id="KW-1185">Reference proteome</keyword>
<dbReference type="CDD" id="cd17323">
    <property type="entry name" value="MFS_Tpo1_MDR_like"/>
    <property type="match status" value="1"/>
</dbReference>
<gene>
    <name evidence="7" type="ORF">ASPSYDRAFT_49771</name>
</gene>
<dbReference type="Pfam" id="PF07690">
    <property type="entry name" value="MFS_1"/>
    <property type="match status" value="1"/>
</dbReference>
<dbReference type="VEuPathDB" id="FungiDB:ASPSYDRAFT_49771"/>
<dbReference type="PROSITE" id="PS00216">
    <property type="entry name" value="SUGAR_TRANSPORT_1"/>
    <property type="match status" value="1"/>
</dbReference>
<dbReference type="InterPro" id="IPR005829">
    <property type="entry name" value="Sugar_transporter_CS"/>
</dbReference>
<feature type="transmembrane region" description="Helical" evidence="5">
    <location>
        <begin position="390"/>
        <end position="406"/>
    </location>
</feature>
<feature type="transmembrane region" description="Helical" evidence="5">
    <location>
        <begin position="207"/>
        <end position="227"/>
    </location>
</feature>
<evidence type="ECO:0000313" key="7">
    <source>
        <dbReference type="EMBL" id="OJJ54648.1"/>
    </source>
</evidence>
<feature type="transmembrane region" description="Helical" evidence="5">
    <location>
        <begin position="119"/>
        <end position="138"/>
    </location>
</feature>
<accession>A0A1L9T5G7</accession>
<dbReference type="GO" id="GO:0022857">
    <property type="term" value="F:transmembrane transporter activity"/>
    <property type="evidence" value="ECO:0007669"/>
    <property type="project" value="InterPro"/>
</dbReference>
<dbReference type="RefSeq" id="XP_040698454.1">
    <property type="nucleotide sequence ID" value="XM_040847914.1"/>
</dbReference>
<proteinExistence type="predicted"/>
<dbReference type="Proteomes" id="UP000184356">
    <property type="component" value="Unassembled WGS sequence"/>
</dbReference>
<dbReference type="GO" id="GO:0042908">
    <property type="term" value="P:xenobiotic transport"/>
    <property type="evidence" value="ECO:0007669"/>
    <property type="project" value="UniProtKB-ARBA"/>
</dbReference>
<comment type="subcellular location">
    <subcellularLocation>
        <location evidence="1">Membrane</location>
        <topology evidence="1">Multi-pass membrane protein</topology>
    </subcellularLocation>
</comment>
<protein>
    <recommendedName>
        <fullName evidence="6">Major facilitator superfamily (MFS) profile domain-containing protein</fullName>
    </recommendedName>
</protein>
<evidence type="ECO:0000256" key="1">
    <source>
        <dbReference type="ARBA" id="ARBA00004141"/>
    </source>
</evidence>
<feature type="transmembrane region" description="Helical" evidence="5">
    <location>
        <begin position="279"/>
        <end position="304"/>
    </location>
</feature>
<organism evidence="7 8">
    <name type="scientific">Aspergillus sydowii CBS 593.65</name>
    <dbReference type="NCBI Taxonomy" id="1036612"/>
    <lineage>
        <taxon>Eukaryota</taxon>
        <taxon>Fungi</taxon>
        <taxon>Dikarya</taxon>
        <taxon>Ascomycota</taxon>
        <taxon>Pezizomycotina</taxon>
        <taxon>Eurotiomycetes</taxon>
        <taxon>Eurotiomycetidae</taxon>
        <taxon>Eurotiales</taxon>
        <taxon>Aspergillaceae</taxon>
        <taxon>Aspergillus</taxon>
        <taxon>Aspergillus subgen. Nidulantes</taxon>
    </lineage>
</organism>
<evidence type="ECO:0000259" key="6">
    <source>
        <dbReference type="PROSITE" id="PS50850"/>
    </source>
</evidence>
<dbReference type="Gene3D" id="1.20.1250.20">
    <property type="entry name" value="MFS general substrate transporter like domains"/>
    <property type="match status" value="1"/>
</dbReference>
<feature type="transmembrane region" description="Helical" evidence="5">
    <location>
        <begin position="365"/>
        <end position="384"/>
    </location>
</feature>
<evidence type="ECO:0000313" key="8">
    <source>
        <dbReference type="Proteomes" id="UP000184356"/>
    </source>
</evidence>
<sequence length="493" mass="54498">MSDTITPVPATDVELAVVQSNASKDSDPFLVAFAEPYDTDNPKDWPTGRKWAVTDVLATTGFNRIMVSTIVAPALSTIAAELDMNSAESAMALSIYLLATAIGPLFIGPLSEVYGRKHILHASNIWFLVWNLVCGFANTKQVLIASRFLAGFGASAIYALASGVLSDVWRPEQRGHSLGVYLLIPLLGAAVGPIIGGFMAGRTTWRWMFWSTSVFQAVMIVVSFSVFRETYGPLILRSRAERLRRETGEGRYQTLDERLHGDKSPWAVLGRALIRPLRLLAFHPIVQISAIIAAFDYGILYIVMSTFSQLWTQHYGQPVELSGLHYMACALGEIAGSQITSRLMDGLYRRWTVRWERPHTPEARLPTILFGAILGPLGLFMYGWVSEYRLHWAIVDLGISIAMLGMQSNAMPLQAYVMESYPDHTSSASAATQFLRSLTAFLFPLFAPRMYQVLGYGWANSILAFGGLLLGVPAPFVLWFFGAKLRAFAQSSY</sequence>
<evidence type="ECO:0000256" key="5">
    <source>
        <dbReference type="SAM" id="Phobius"/>
    </source>
</evidence>
<dbReference type="PROSITE" id="PS50850">
    <property type="entry name" value="MFS"/>
    <property type="match status" value="1"/>
</dbReference>
<evidence type="ECO:0000256" key="3">
    <source>
        <dbReference type="ARBA" id="ARBA00022989"/>
    </source>
</evidence>
<dbReference type="GO" id="GO:0140115">
    <property type="term" value="P:export across plasma membrane"/>
    <property type="evidence" value="ECO:0007669"/>
    <property type="project" value="UniProtKB-ARBA"/>
</dbReference>
<feature type="transmembrane region" description="Helical" evidence="5">
    <location>
        <begin position="144"/>
        <end position="166"/>
    </location>
</feature>
<dbReference type="EMBL" id="KV878594">
    <property type="protein sequence ID" value="OJJ54648.1"/>
    <property type="molecule type" value="Genomic_DNA"/>
</dbReference>
<evidence type="ECO:0000256" key="4">
    <source>
        <dbReference type="ARBA" id="ARBA00023136"/>
    </source>
</evidence>
<keyword evidence="3 5" id="KW-1133">Transmembrane helix</keyword>
<dbReference type="AlphaFoldDB" id="A0A1L9T5G7"/>
<dbReference type="InterPro" id="IPR011701">
    <property type="entry name" value="MFS"/>
</dbReference>
<dbReference type="InterPro" id="IPR020846">
    <property type="entry name" value="MFS_dom"/>
</dbReference>
<dbReference type="GO" id="GO:0016020">
    <property type="term" value="C:membrane"/>
    <property type="evidence" value="ECO:0007669"/>
    <property type="project" value="UniProtKB-SubCell"/>
</dbReference>